<evidence type="ECO:0000256" key="4">
    <source>
        <dbReference type="ARBA" id="ARBA00022777"/>
    </source>
</evidence>
<dbReference type="PROSITE" id="PS00108">
    <property type="entry name" value="PROTEIN_KINASE_ST"/>
    <property type="match status" value="1"/>
</dbReference>
<dbReference type="PROSITE" id="PS50011">
    <property type="entry name" value="PROTEIN_KINASE_DOM"/>
    <property type="match status" value="1"/>
</dbReference>
<dbReference type="SMART" id="SM00220">
    <property type="entry name" value="S_TKc"/>
    <property type="match status" value="1"/>
</dbReference>
<dbReference type="GO" id="GO:0000922">
    <property type="term" value="C:spindle pole"/>
    <property type="evidence" value="ECO:0007669"/>
    <property type="project" value="TreeGrafter"/>
</dbReference>
<organism evidence="7 8">
    <name type="scientific">Diversispora eburnea</name>
    <dbReference type="NCBI Taxonomy" id="1213867"/>
    <lineage>
        <taxon>Eukaryota</taxon>
        <taxon>Fungi</taxon>
        <taxon>Fungi incertae sedis</taxon>
        <taxon>Mucoromycota</taxon>
        <taxon>Glomeromycotina</taxon>
        <taxon>Glomeromycetes</taxon>
        <taxon>Diversisporales</taxon>
        <taxon>Diversisporaceae</taxon>
        <taxon>Diversispora</taxon>
    </lineage>
</organism>
<dbReference type="AlphaFoldDB" id="A0A9N9AZB5"/>
<evidence type="ECO:0000256" key="2">
    <source>
        <dbReference type="ARBA" id="ARBA00022679"/>
    </source>
</evidence>
<accession>A0A9N9AZB5</accession>
<keyword evidence="8" id="KW-1185">Reference proteome</keyword>
<evidence type="ECO:0000256" key="3">
    <source>
        <dbReference type="ARBA" id="ARBA00022741"/>
    </source>
</evidence>
<dbReference type="GO" id="GO:0005524">
    <property type="term" value="F:ATP binding"/>
    <property type="evidence" value="ECO:0007669"/>
    <property type="project" value="UniProtKB-KW"/>
</dbReference>
<evidence type="ECO:0000256" key="5">
    <source>
        <dbReference type="ARBA" id="ARBA00022840"/>
    </source>
</evidence>
<dbReference type="Gene3D" id="1.10.510.10">
    <property type="entry name" value="Transferase(Phosphotransferase) domain 1"/>
    <property type="match status" value="1"/>
</dbReference>
<dbReference type="Pfam" id="PF00069">
    <property type="entry name" value="Pkinase"/>
    <property type="match status" value="1"/>
</dbReference>
<gene>
    <name evidence="7" type="ORF">DEBURN_LOCUS7057</name>
</gene>
<dbReference type="GO" id="GO:0004674">
    <property type="term" value="F:protein serine/threonine kinase activity"/>
    <property type="evidence" value="ECO:0007669"/>
    <property type="project" value="UniProtKB-KW"/>
</dbReference>
<comment type="caution">
    <text evidence="7">The sequence shown here is derived from an EMBL/GenBank/DDBJ whole genome shotgun (WGS) entry which is preliminary data.</text>
</comment>
<dbReference type="PANTHER" id="PTHR24345">
    <property type="entry name" value="SERINE/THREONINE-PROTEIN KINASE PLK"/>
    <property type="match status" value="1"/>
</dbReference>
<dbReference type="OrthoDB" id="408964at2759"/>
<dbReference type="GO" id="GO:0005634">
    <property type="term" value="C:nucleus"/>
    <property type="evidence" value="ECO:0007669"/>
    <property type="project" value="TreeGrafter"/>
</dbReference>
<evidence type="ECO:0000313" key="8">
    <source>
        <dbReference type="Proteomes" id="UP000789706"/>
    </source>
</evidence>
<name>A0A9N9AZB5_9GLOM</name>
<sequence>MQQFNLPHVIRPSGRPNEVYTSIAFGSCVKVRDQDNKIFALKTIRKQNLAQKRNEIRNERAIHKRMDHPHIVKLYDAFDDQENVYFKMECCENQSLKRMLRNRGRLTEPEIRYFLIQLLDAIEYMHKKNVIHRDLKPDNIFLSNEMKVKIEMLDLDSTDGYSFGVDIWAIDNAKDLIDLLLTANPGARPTIPQIRRHDFLKGLTPSRLPETAVTNEPSFEIVNKIDIWNFILKDVPIVTNAGINRYVNGNS</sequence>
<evidence type="ECO:0000313" key="7">
    <source>
        <dbReference type="EMBL" id="CAG8550148.1"/>
    </source>
</evidence>
<keyword evidence="2" id="KW-0808">Transferase</keyword>
<keyword evidence="4" id="KW-0418">Kinase</keyword>
<dbReference type="SUPFAM" id="SSF56112">
    <property type="entry name" value="Protein kinase-like (PK-like)"/>
    <property type="match status" value="1"/>
</dbReference>
<dbReference type="GO" id="GO:0005737">
    <property type="term" value="C:cytoplasm"/>
    <property type="evidence" value="ECO:0007669"/>
    <property type="project" value="TreeGrafter"/>
</dbReference>
<reference evidence="7" key="1">
    <citation type="submission" date="2021-06" db="EMBL/GenBank/DDBJ databases">
        <authorList>
            <person name="Kallberg Y."/>
            <person name="Tangrot J."/>
            <person name="Rosling A."/>
        </authorList>
    </citation>
    <scope>NUCLEOTIDE SEQUENCE</scope>
    <source>
        <strain evidence="7">AZ414A</strain>
    </source>
</reference>
<dbReference type="EMBL" id="CAJVPK010000801">
    <property type="protein sequence ID" value="CAG8550148.1"/>
    <property type="molecule type" value="Genomic_DNA"/>
</dbReference>
<keyword evidence="3" id="KW-0547">Nucleotide-binding</keyword>
<dbReference type="Proteomes" id="UP000789706">
    <property type="component" value="Unassembled WGS sequence"/>
</dbReference>
<dbReference type="PANTHER" id="PTHR24345:SF0">
    <property type="entry name" value="CELL CYCLE SERINE_THREONINE-PROTEIN KINASE CDC5_MSD2"/>
    <property type="match status" value="1"/>
</dbReference>
<dbReference type="GO" id="GO:0007052">
    <property type="term" value="P:mitotic spindle organization"/>
    <property type="evidence" value="ECO:0007669"/>
    <property type="project" value="TreeGrafter"/>
</dbReference>
<keyword evidence="5" id="KW-0067">ATP-binding</keyword>
<keyword evidence="1" id="KW-0723">Serine/threonine-protein kinase</keyword>
<dbReference type="InterPro" id="IPR000719">
    <property type="entry name" value="Prot_kinase_dom"/>
</dbReference>
<feature type="domain" description="Protein kinase" evidence="6">
    <location>
        <begin position="14"/>
        <end position="251"/>
    </location>
</feature>
<dbReference type="GO" id="GO:0000776">
    <property type="term" value="C:kinetochore"/>
    <property type="evidence" value="ECO:0007669"/>
    <property type="project" value="TreeGrafter"/>
</dbReference>
<proteinExistence type="predicted"/>
<dbReference type="InterPro" id="IPR008271">
    <property type="entry name" value="Ser/Thr_kinase_AS"/>
</dbReference>
<evidence type="ECO:0000259" key="6">
    <source>
        <dbReference type="PROSITE" id="PS50011"/>
    </source>
</evidence>
<evidence type="ECO:0000256" key="1">
    <source>
        <dbReference type="ARBA" id="ARBA00022527"/>
    </source>
</evidence>
<dbReference type="InterPro" id="IPR011009">
    <property type="entry name" value="Kinase-like_dom_sf"/>
</dbReference>
<protein>
    <submittedName>
        <fullName evidence="7">4793_t:CDS:1</fullName>
    </submittedName>
</protein>